<sequence length="78" mass="9339">VVIQGLDVLDVVKFIGKKNKRFQAILLKELEEYFPIDIKTRRRSDDFYLIRKLFLDGFNNYTRSVLRIIFGDIERLES</sequence>
<proteinExistence type="predicted"/>
<accession>A0A0F9N9M7</accession>
<comment type="caution">
    <text evidence="1">The sequence shown here is derived from an EMBL/GenBank/DDBJ whole genome shotgun (WGS) entry which is preliminary data.</text>
</comment>
<feature type="non-terminal residue" evidence="1">
    <location>
        <position position="1"/>
    </location>
</feature>
<protein>
    <submittedName>
        <fullName evidence="1">Uncharacterized protein</fullName>
    </submittedName>
</protein>
<organism evidence="1">
    <name type="scientific">marine sediment metagenome</name>
    <dbReference type="NCBI Taxonomy" id="412755"/>
    <lineage>
        <taxon>unclassified sequences</taxon>
        <taxon>metagenomes</taxon>
        <taxon>ecological metagenomes</taxon>
    </lineage>
</organism>
<dbReference type="AlphaFoldDB" id="A0A0F9N9M7"/>
<evidence type="ECO:0000313" key="1">
    <source>
        <dbReference type="EMBL" id="KKM85465.1"/>
    </source>
</evidence>
<reference evidence="1" key="1">
    <citation type="journal article" date="2015" name="Nature">
        <title>Complex archaea that bridge the gap between prokaryotes and eukaryotes.</title>
        <authorList>
            <person name="Spang A."/>
            <person name="Saw J.H."/>
            <person name="Jorgensen S.L."/>
            <person name="Zaremba-Niedzwiedzka K."/>
            <person name="Martijn J."/>
            <person name="Lind A.E."/>
            <person name="van Eijk R."/>
            <person name="Schleper C."/>
            <person name="Guy L."/>
            <person name="Ettema T.J."/>
        </authorList>
    </citation>
    <scope>NUCLEOTIDE SEQUENCE</scope>
</reference>
<dbReference type="EMBL" id="LAZR01007407">
    <property type="protein sequence ID" value="KKM85465.1"/>
    <property type="molecule type" value="Genomic_DNA"/>
</dbReference>
<name>A0A0F9N9M7_9ZZZZ</name>
<gene>
    <name evidence="1" type="ORF">LCGC14_1288830</name>
</gene>